<accession>A0ACA9RRC7</accession>
<gene>
    <name evidence="1" type="ORF">RPERSI_LOCUS22114</name>
</gene>
<comment type="caution">
    <text evidence="1">The sequence shown here is derived from an EMBL/GenBank/DDBJ whole genome shotgun (WGS) entry which is preliminary data.</text>
</comment>
<organism evidence="1 2">
    <name type="scientific">Racocetra persica</name>
    <dbReference type="NCBI Taxonomy" id="160502"/>
    <lineage>
        <taxon>Eukaryota</taxon>
        <taxon>Fungi</taxon>
        <taxon>Fungi incertae sedis</taxon>
        <taxon>Mucoromycota</taxon>
        <taxon>Glomeromycotina</taxon>
        <taxon>Glomeromycetes</taxon>
        <taxon>Diversisporales</taxon>
        <taxon>Gigasporaceae</taxon>
        <taxon>Racocetra</taxon>
    </lineage>
</organism>
<name>A0ACA9RRC7_9GLOM</name>
<evidence type="ECO:0000313" key="1">
    <source>
        <dbReference type="EMBL" id="CAG8806231.1"/>
    </source>
</evidence>
<dbReference type="Proteomes" id="UP000789920">
    <property type="component" value="Unassembled WGS sequence"/>
</dbReference>
<evidence type="ECO:0000313" key="2">
    <source>
        <dbReference type="Proteomes" id="UP000789920"/>
    </source>
</evidence>
<keyword evidence="2" id="KW-1185">Reference proteome</keyword>
<feature type="non-terminal residue" evidence="1">
    <location>
        <position position="1"/>
    </location>
</feature>
<protein>
    <submittedName>
        <fullName evidence="1">32915_t:CDS:1</fullName>
    </submittedName>
</protein>
<proteinExistence type="predicted"/>
<sequence>KKLNDGDEFKVNDDGGEAADGRANDSKNHHENEINNSKIGINMRNTSQ</sequence>
<dbReference type="EMBL" id="CAJVQC010066225">
    <property type="protein sequence ID" value="CAG8806231.1"/>
    <property type="molecule type" value="Genomic_DNA"/>
</dbReference>
<reference evidence="1" key="1">
    <citation type="submission" date="2021-06" db="EMBL/GenBank/DDBJ databases">
        <authorList>
            <person name="Kallberg Y."/>
            <person name="Tangrot J."/>
            <person name="Rosling A."/>
        </authorList>
    </citation>
    <scope>NUCLEOTIDE SEQUENCE</scope>
    <source>
        <strain evidence="1">MA461A</strain>
    </source>
</reference>